<dbReference type="AlphaFoldDB" id="A0A2I2GEF8"/>
<name>A0A2I2GEF8_9EURO</name>
<dbReference type="Proteomes" id="UP000234275">
    <property type="component" value="Unassembled WGS sequence"/>
</dbReference>
<dbReference type="OrthoDB" id="4339014at2759"/>
<reference evidence="1 2" key="1">
    <citation type="submission" date="2016-12" db="EMBL/GenBank/DDBJ databases">
        <title>The genomes of Aspergillus section Nigri reveals drivers in fungal speciation.</title>
        <authorList>
            <consortium name="DOE Joint Genome Institute"/>
            <person name="Vesth T.C."/>
            <person name="Nybo J."/>
            <person name="Theobald S."/>
            <person name="Brandl J."/>
            <person name="Frisvad J.C."/>
            <person name="Nielsen K.F."/>
            <person name="Lyhne E.K."/>
            <person name="Kogle M.E."/>
            <person name="Kuo A."/>
            <person name="Riley R."/>
            <person name="Clum A."/>
            <person name="Nolan M."/>
            <person name="Lipzen A."/>
            <person name="Salamov A."/>
            <person name="Henrissat B."/>
            <person name="Wiebenga A."/>
            <person name="De Vries R.P."/>
            <person name="Grigoriev I.V."/>
            <person name="Mortensen U.H."/>
            <person name="Andersen M.R."/>
            <person name="Baker S.E."/>
        </authorList>
    </citation>
    <scope>NUCLEOTIDE SEQUENCE [LARGE SCALE GENOMIC DNA]</scope>
    <source>
        <strain evidence="1 2">IBT 23096</strain>
    </source>
</reference>
<dbReference type="RefSeq" id="XP_024706552.1">
    <property type="nucleotide sequence ID" value="XM_024849130.1"/>
</dbReference>
<evidence type="ECO:0000313" key="2">
    <source>
        <dbReference type="Proteomes" id="UP000234275"/>
    </source>
</evidence>
<organism evidence="1 2">
    <name type="scientific">Aspergillus steynii IBT 23096</name>
    <dbReference type="NCBI Taxonomy" id="1392250"/>
    <lineage>
        <taxon>Eukaryota</taxon>
        <taxon>Fungi</taxon>
        <taxon>Dikarya</taxon>
        <taxon>Ascomycota</taxon>
        <taxon>Pezizomycotina</taxon>
        <taxon>Eurotiomycetes</taxon>
        <taxon>Eurotiomycetidae</taxon>
        <taxon>Eurotiales</taxon>
        <taxon>Aspergillaceae</taxon>
        <taxon>Aspergillus</taxon>
        <taxon>Aspergillus subgen. Circumdati</taxon>
    </lineage>
</organism>
<accession>A0A2I2GEF8</accession>
<sequence>MTSHGGFAPPPPHPGYQNTATLEQHITSHANSLHHHVDNALRKLGHNTENNINWSTDQVIRQVESMTDIARMLNTRTVNQAELIRELHQSIEYLQKAFTQRWHKSGQRSEI</sequence>
<dbReference type="EMBL" id="MSFO01000003">
    <property type="protein sequence ID" value="PLB51250.1"/>
    <property type="molecule type" value="Genomic_DNA"/>
</dbReference>
<dbReference type="GeneID" id="36556829"/>
<evidence type="ECO:0000313" key="1">
    <source>
        <dbReference type="EMBL" id="PLB51250.1"/>
    </source>
</evidence>
<dbReference type="VEuPathDB" id="FungiDB:P170DRAFT_436317"/>
<proteinExistence type="predicted"/>
<comment type="caution">
    <text evidence="1">The sequence shown here is derived from an EMBL/GenBank/DDBJ whole genome shotgun (WGS) entry which is preliminary data.</text>
</comment>
<gene>
    <name evidence="1" type="ORF">P170DRAFT_436317</name>
</gene>
<keyword evidence="2" id="KW-1185">Reference proteome</keyword>
<protein>
    <submittedName>
        <fullName evidence="1">Uncharacterized protein</fullName>
    </submittedName>
</protein>